<protein>
    <recommendedName>
        <fullName evidence="7">DUF4215 domain-containing protein</fullName>
    </recommendedName>
</protein>
<dbReference type="InterPro" id="IPR011936">
    <property type="entry name" value="Myxo_disulph_rpt"/>
</dbReference>
<evidence type="ECO:0000256" key="4">
    <source>
        <dbReference type="SAM" id="MobiDB-lite"/>
    </source>
</evidence>
<dbReference type="GO" id="GO:0006508">
    <property type="term" value="P:proteolysis"/>
    <property type="evidence" value="ECO:0007669"/>
    <property type="project" value="TreeGrafter"/>
</dbReference>
<accession>A0A150QX63</accession>
<gene>
    <name evidence="5" type="ORF">BE15_16510</name>
</gene>
<dbReference type="EMBL" id="JEMA01000254">
    <property type="protein sequence ID" value="KYF72607.1"/>
    <property type="molecule type" value="Genomic_DNA"/>
</dbReference>
<evidence type="ECO:0000313" key="5">
    <source>
        <dbReference type="EMBL" id="KYF72607.1"/>
    </source>
</evidence>
<dbReference type="GO" id="GO:0005615">
    <property type="term" value="C:extracellular space"/>
    <property type="evidence" value="ECO:0007669"/>
    <property type="project" value="TreeGrafter"/>
</dbReference>
<evidence type="ECO:0000256" key="3">
    <source>
        <dbReference type="ARBA" id="ARBA00023157"/>
    </source>
</evidence>
<keyword evidence="2" id="KW-0677">Repeat</keyword>
<sequence>MGAAWKLICIAVASAACDPVVRSFDGEAASTGGPAEPEGECGDGRVDPGEVCEDGNTTDGDGCDSNCTPTGCGNGVVSEAEGCDDGNTRDGDGCDSNCTLTGCGNGVVTRGETCDDGNTRDGDGCDSNCTPTGCGNGVTTKAEACDDDNREDGDGCDSNCTTTACGNGIVTTGELCDGEERCREDCKALVYLPTDVRGIRKFAGGEPFLLGFLAIKSGTEDRTVAEFSLGELPPTSTSVQLSIDLQNIDEGGTEGSIDVYWYSADGVVNPDDFNAGEHYSRLPASASFQTVSVDVSSLVATLRMGFSSLGVRLSTATADRYNLDQQNAQPPRLEVLSR</sequence>
<feature type="region of interest" description="Disordered" evidence="4">
    <location>
        <begin position="26"/>
        <end position="46"/>
    </location>
</feature>
<dbReference type="GO" id="GO:0004222">
    <property type="term" value="F:metalloendopeptidase activity"/>
    <property type="evidence" value="ECO:0007669"/>
    <property type="project" value="TreeGrafter"/>
</dbReference>
<name>A0A150QX63_SORCE</name>
<organism evidence="5 6">
    <name type="scientific">Sorangium cellulosum</name>
    <name type="common">Polyangium cellulosum</name>
    <dbReference type="NCBI Taxonomy" id="56"/>
    <lineage>
        <taxon>Bacteria</taxon>
        <taxon>Pseudomonadati</taxon>
        <taxon>Myxococcota</taxon>
        <taxon>Polyangia</taxon>
        <taxon>Polyangiales</taxon>
        <taxon>Polyangiaceae</taxon>
        <taxon>Sorangium</taxon>
    </lineage>
</organism>
<reference evidence="5 6" key="1">
    <citation type="submission" date="2014-02" db="EMBL/GenBank/DDBJ databases">
        <title>The small core and large imbalanced accessory genome model reveals a collaborative survival strategy of Sorangium cellulosum strains in nature.</title>
        <authorList>
            <person name="Han K."/>
            <person name="Peng R."/>
            <person name="Blom J."/>
            <person name="Li Y.-Z."/>
        </authorList>
    </citation>
    <scope>NUCLEOTIDE SEQUENCE [LARGE SCALE GENOMIC DNA]</scope>
    <source>
        <strain evidence="5 6">So0008-312</strain>
    </source>
</reference>
<dbReference type="Proteomes" id="UP000075260">
    <property type="component" value="Unassembled WGS sequence"/>
</dbReference>
<dbReference type="GO" id="GO:0007166">
    <property type="term" value="P:cell surface receptor signaling pathway"/>
    <property type="evidence" value="ECO:0007669"/>
    <property type="project" value="TreeGrafter"/>
</dbReference>
<evidence type="ECO:0000313" key="6">
    <source>
        <dbReference type="Proteomes" id="UP000075260"/>
    </source>
</evidence>
<dbReference type="PROSITE" id="PS51257">
    <property type="entry name" value="PROKAR_LIPOPROTEIN"/>
    <property type="match status" value="1"/>
</dbReference>
<dbReference type="AlphaFoldDB" id="A0A150QX63"/>
<dbReference type="InterPro" id="IPR043543">
    <property type="entry name" value="PAPPA/PAPPA2"/>
</dbReference>
<dbReference type="PANTHER" id="PTHR46130:SF3">
    <property type="entry name" value="CHROMOSOME UNDETERMINED SCAFFOLD_33, WHOLE GENOME SHOTGUN SEQUENCE"/>
    <property type="match status" value="1"/>
</dbReference>
<proteinExistence type="predicted"/>
<evidence type="ECO:0000256" key="2">
    <source>
        <dbReference type="ARBA" id="ARBA00022737"/>
    </source>
</evidence>
<comment type="caution">
    <text evidence="5">The sequence shown here is derived from an EMBL/GenBank/DDBJ whole genome shotgun (WGS) entry which is preliminary data.</text>
</comment>
<dbReference type="NCBIfam" id="TIGR02232">
    <property type="entry name" value="myxo_disulf_rpt"/>
    <property type="match status" value="4"/>
</dbReference>
<evidence type="ECO:0000256" key="1">
    <source>
        <dbReference type="ARBA" id="ARBA00022729"/>
    </source>
</evidence>
<keyword evidence="1" id="KW-0732">Signal</keyword>
<evidence type="ECO:0008006" key="7">
    <source>
        <dbReference type="Google" id="ProtNLM"/>
    </source>
</evidence>
<keyword evidence="3" id="KW-1015">Disulfide bond</keyword>
<dbReference type="PANTHER" id="PTHR46130">
    <property type="entry name" value="LAMGL DOMAIN-CONTAINING PROTEIN"/>
    <property type="match status" value="1"/>
</dbReference>